<evidence type="ECO:0000313" key="1">
    <source>
        <dbReference type="EMBL" id="ESS73158.1"/>
    </source>
</evidence>
<dbReference type="eggNOG" id="ENOG5032YBM">
    <property type="taxonomic scope" value="Bacteria"/>
</dbReference>
<dbReference type="Proteomes" id="UP000017842">
    <property type="component" value="Unassembled WGS sequence"/>
</dbReference>
<accession>V5C8V6</accession>
<dbReference type="PATRIC" id="fig|1116472.3.peg.956"/>
<name>V5C8V6_9GAMM</name>
<evidence type="ECO:0000313" key="2">
    <source>
        <dbReference type="Proteomes" id="UP000017842"/>
    </source>
</evidence>
<dbReference type="EMBL" id="AYLO01000033">
    <property type="protein sequence ID" value="ESS73158.1"/>
    <property type="molecule type" value="Genomic_DNA"/>
</dbReference>
<comment type="caution">
    <text evidence="1">The sequence shown here is derived from an EMBL/GenBank/DDBJ whole genome shotgun (WGS) entry which is preliminary data.</text>
</comment>
<dbReference type="STRING" id="1116472.MGMO_34c00020"/>
<reference evidence="1 2" key="1">
    <citation type="journal article" date="2013" name="Genome Announc.">
        <title>Draft Genome Sequence of the Methanotrophic Gammaproteobacterium Methyloglobulus morosus DSM 22980 Strain KoM1.</title>
        <authorList>
            <person name="Poehlein A."/>
            <person name="Deutzmann J.S."/>
            <person name="Daniel R."/>
            <person name="Simeonova D.D."/>
        </authorList>
    </citation>
    <scope>NUCLEOTIDE SEQUENCE [LARGE SCALE GENOMIC DNA]</scope>
    <source>
        <strain evidence="1 2">KoM1</strain>
    </source>
</reference>
<sequence length="161" mass="17987">MENPNKVKAAFLRNFAHYVTWPNNVFPNSSSPWHIGILGQDPFGDVLETTLEGRTEQGRGFEVFRADRLDELPSCQIIFLAYNDVAERRAALVVLKDKPVLTVGDAPEFLREGGVIQFQVGDRVQMSINLDQSRAVSLAIQTKMLEVSRAVLENGVMGQVR</sequence>
<keyword evidence="2" id="KW-1185">Reference proteome</keyword>
<protein>
    <submittedName>
        <fullName evidence="1">Uncharacterized protein</fullName>
    </submittedName>
</protein>
<organism evidence="1 2">
    <name type="scientific">Methyloglobulus morosus KoM1</name>
    <dbReference type="NCBI Taxonomy" id="1116472"/>
    <lineage>
        <taxon>Bacteria</taxon>
        <taxon>Pseudomonadati</taxon>
        <taxon>Pseudomonadota</taxon>
        <taxon>Gammaproteobacteria</taxon>
        <taxon>Methylococcales</taxon>
        <taxon>Methylococcaceae</taxon>
        <taxon>Methyloglobulus</taxon>
    </lineage>
</organism>
<dbReference type="AlphaFoldDB" id="V5C8V6"/>
<dbReference type="InterPro" id="IPR025293">
    <property type="entry name" value="YfiR/HmsC-like"/>
</dbReference>
<dbReference type="Pfam" id="PF13689">
    <property type="entry name" value="DUF4154"/>
    <property type="match status" value="1"/>
</dbReference>
<dbReference type="OrthoDB" id="277577at2"/>
<gene>
    <name evidence="1" type="ORF">MGMO_34c00020</name>
</gene>
<proteinExistence type="predicted"/>